<dbReference type="InterPro" id="IPR029058">
    <property type="entry name" value="AB_hydrolase_fold"/>
</dbReference>
<sequence>MDLIINKHRLQFSQYPESLASEKVTIIFLHDSLGCIELWKDFPKQIAIKTRCNILSYDRQGYGKSAPFITSKRNNDYLKEEAYVLGKIIQNLELKNVILFGHSDGGSIALLTAALFPEKITGIITEGAHVFVEQETINGIKAAVLAYRNTSLKEKLYRYHEDKTEAVFRMWTETWLSESFQSWNIEEYLPKIKCPSLIIQGEKDEYGTLDQVNSIVKNTSGYSKALLIPDIGHTPHKESTEIVVKNVISFINEIYPSH</sequence>
<dbReference type="InterPro" id="IPR050266">
    <property type="entry name" value="AB_hydrolase_sf"/>
</dbReference>
<dbReference type="Proteomes" id="UP000023541">
    <property type="component" value="Unassembled WGS sequence"/>
</dbReference>
<keyword evidence="2" id="KW-0378">Hydrolase</keyword>
<dbReference type="PANTHER" id="PTHR43798:SF33">
    <property type="entry name" value="HYDROLASE, PUTATIVE (AFU_ORTHOLOGUE AFUA_2G14860)-RELATED"/>
    <property type="match status" value="1"/>
</dbReference>
<evidence type="ECO:0000313" key="2">
    <source>
        <dbReference type="EMBL" id="EZH75390.1"/>
    </source>
</evidence>
<gene>
    <name evidence="2" type="ORF">ATO12_01025</name>
</gene>
<dbReference type="Gene3D" id="3.40.50.1820">
    <property type="entry name" value="alpha/beta hydrolase"/>
    <property type="match status" value="1"/>
</dbReference>
<accession>A0A023BZG7</accession>
<dbReference type="eggNOG" id="COG1073">
    <property type="taxonomic scope" value="Bacteria"/>
</dbReference>
<dbReference type="RefSeq" id="WP_240486087.1">
    <property type="nucleotide sequence ID" value="NZ_AQRA01000001.1"/>
</dbReference>
<evidence type="ECO:0000259" key="1">
    <source>
        <dbReference type="Pfam" id="PF00561"/>
    </source>
</evidence>
<comment type="caution">
    <text evidence="2">The sequence shown here is derived from an EMBL/GenBank/DDBJ whole genome shotgun (WGS) entry which is preliminary data.</text>
</comment>
<dbReference type="InterPro" id="IPR000073">
    <property type="entry name" value="AB_hydrolase_1"/>
</dbReference>
<reference evidence="2 3" key="1">
    <citation type="submission" date="2014-04" db="EMBL/GenBank/DDBJ databases">
        <title>Aquimarina sp. 22II-S11-z7 Genome Sequencing.</title>
        <authorList>
            <person name="Lai Q."/>
        </authorList>
    </citation>
    <scope>NUCLEOTIDE SEQUENCE [LARGE SCALE GENOMIC DNA]</scope>
    <source>
        <strain evidence="2 3">22II-S11-z7</strain>
    </source>
</reference>
<keyword evidence="3" id="KW-1185">Reference proteome</keyword>
<dbReference type="STRING" id="1317122.ATO12_01025"/>
<dbReference type="SUPFAM" id="SSF53474">
    <property type="entry name" value="alpha/beta-Hydrolases"/>
    <property type="match status" value="1"/>
</dbReference>
<dbReference type="AlphaFoldDB" id="A0A023BZG7"/>
<dbReference type="Pfam" id="PF00561">
    <property type="entry name" value="Abhydrolase_1"/>
    <property type="match status" value="1"/>
</dbReference>
<name>A0A023BZG7_9FLAO</name>
<evidence type="ECO:0000313" key="3">
    <source>
        <dbReference type="Proteomes" id="UP000023541"/>
    </source>
</evidence>
<dbReference type="PANTHER" id="PTHR43798">
    <property type="entry name" value="MONOACYLGLYCEROL LIPASE"/>
    <property type="match status" value="1"/>
</dbReference>
<dbReference type="GO" id="GO:0016787">
    <property type="term" value="F:hydrolase activity"/>
    <property type="evidence" value="ECO:0007669"/>
    <property type="project" value="UniProtKB-KW"/>
</dbReference>
<feature type="domain" description="AB hydrolase-1" evidence="1">
    <location>
        <begin position="25"/>
        <end position="177"/>
    </location>
</feature>
<proteinExistence type="predicted"/>
<protein>
    <submittedName>
        <fullName evidence="2">Alpha/beta hydrolase</fullName>
    </submittedName>
</protein>
<organism evidence="2 3">
    <name type="scientific">Aquimarina atlantica</name>
    <dbReference type="NCBI Taxonomy" id="1317122"/>
    <lineage>
        <taxon>Bacteria</taxon>
        <taxon>Pseudomonadati</taxon>
        <taxon>Bacteroidota</taxon>
        <taxon>Flavobacteriia</taxon>
        <taxon>Flavobacteriales</taxon>
        <taxon>Flavobacteriaceae</taxon>
        <taxon>Aquimarina</taxon>
    </lineage>
</organism>
<dbReference type="GO" id="GO:0016020">
    <property type="term" value="C:membrane"/>
    <property type="evidence" value="ECO:0007669"/>
    <property type="project" value="TreeGrafter"/>
</dbReference>
<dbReference type="EMBL" id="AQRA01000001">
    <property type="protein sequence ID" value="EZH75390.1"/>
    <property type="molecule type" value="Genomic_DNA"/>
</dbReference>